<proteinExistence type="predicted"/>
<organism evidence="1 2">
    <name type="scientific">Stylosanthes scabra</name>
    <dbReference type="NCBI Taxonomy" id="79078"/>
    <lineage>
        <taxon>Eukaryota</taxon>
        <taxon>Viridiplantae</taxon>
        <taxon>Streptophyta</taxon>
        <taxon>Embryophyta</taxon>
        <taxon>Tracheophyta</taxon>
        <taxon>Spermatophyta</taxon>
        <taxon>Magnoliopsida</taxon>
        <taxon>eudicotyledons</taxon>
        <taxon>Gunneridae</taxon>
        <taxon>Pentapetalae</taxon>
        <taxon>rosids</taxon>
        <taxon>fabids</taxon>
        <taxon>Fabales</taxon>
        <taxon>Fabaceae</taxon>
        <taxon>Papilionoideae</taxon>
        <taxon>50 kb inversion clade</taxon>
        <taxon>dalbergioids sensu lato</taxon>
        <taxon>Dalbergieae</taxon>
        <taxon>Pterocarpus clade</taxon>
        <taxon>Stylosanthes</taxon>
    </lineage>
</organism>
<keyword evidence="2" id="KW-1185">Reference proteome</keyword>
<sequence>MESRAKEKKIKQLARRLKYDSSFCVEPRGLSGGLCILWKKYINVQVYSWSSNYIKTNICEKGGKSWFCNFVYGNPIHKDRRKLRKHLSEFKSESALSAISSDHSPLVLNLKNEMRVPTLFKYEAYWEEDEGCTKVVEEAWRKNQATQGNWENLLDKLKNSKQSLTKWSAETLRRADKEIDKLQWKIQKLQNSPIIKENQKQIQEAKNSLGRLWKQEEKYWAKEQELSG</sequence>
<protein>
    <submittedName>
        <fullName evidence="1">Uncharacterized protein</fullName>
    </submittedName>
</protein>
<dbReference type="EMBL" id="JASCZI010151732">
    <property type="protein sequence ID" value="MED6174236.1"/>
    <property type="molecule type" value="Genomic_DNA"/>
</dbReference>
<evidence type="ECO:0000313" key="1">
    <source>
        <dbReference type="EMBL" id="MED6174236.1"/>
    </source>
</evidence>
<accession>A0ABU6VPD3</accession>
<name>A0ABU6VPD3_9FABA</name>
<evidence type="ECO:0000313" key="2">
    <source>
        <dbReference type="Proteomes" id="UP001341840"/>
    </source>
</evidence>
<gene>
    <name evidence="1" type="ORF">PIB30_067205</name>
</gene>
<comment type="caution">
    <text evidence="1">The sequence shown here is derived from an EMBL/GenBank/DDBJ whole genome shotgun (WGS) entry which is preliminary data.</text>
</comment>
<reference evidence="1 2" key="1">
    <citation type="journal article" date="2023" name="Plants (Basel)">
        <title>Bridging the Gap: Combining Genomics and Transcriptomics Approaches to Understand Stylosanthes scabra, an Orphan Legume from the Brazilian Caatinga.</title>
        <authorList>
            <person name="Ferreira-Neto J.R.C."/>
            <person name="da Silva M.D."/>
            <person name="Binneck E."/>
            <person name="de Melo N.F."/>
            <person name="da Silva R.H."/>
            <person name="de Melo A.L.T.M."/>
            <person name="Pandolfi V."/>
            <person name="Bustamante F.O."/>
            <person name="Brasileiro-Vidal A.C."/>
            <person name="Benko-Iseppon A.M."/>
        </authorList>
    </citation>
    <scope>NUCLEOTIDE SEQUENCE [LARGE SCALE GENOMIC DNA]</scope>
    <source>
        <tissue evidence="1">Leaves</tissue>
    </source>
</reference>
<dbReference type="Proteomes" id="UP001341840">
    <property type="component" value="Unassembled WGS sequence"/>
</dbReference>